<keyword evidence="4" id="KW-1185">Reference proteome</keyword>
<feature type="chain" id="PRO_5009128908" description="DUF2059 domain-containing protein" evidence="1">
    <location>
        <begin position="31"/>
        <end position="172"/>
    </location>
</feature>
<evidence type="ECO:0000256" key="1">
    <source>
        <dbReference type="SAM" id="SignalP"/>
    </source>
</evidence>
<dbReference type="EMBL" id="MCRJ01000045">
    <property type="protein sequence ID" value="ODN70582.1"/>
    <property type="molecule type" value="Genomic_DNA"/>
</dbReference>
<reference evidence="3 4" key="1">
    <citation type="submission" date="2016-07" db="EMBL/GenBank/DDBJ databases">
        <title>Draft Genome Sequence of Methylobrevis pamukkalensis PK2.</title>
        <authorList>
            <person name="Vasilenko O.V."/>
            <person name="Doronina N.V."/>
            <person name="Shmareva M.N."/>
            <person name="Tarlachkov S.V."/>
            <person name="Mustakhimov I."/>
            <person name="Trotsenko Y.A."/>
        </authorList>
    </citation>
    <scope>NUCLEOTIDE SEQUENCE [LARGE SCALE GENOMIC DNA]</scope>
    <source>
        <strain evidence="3 4">PK2</strain>
    </source>
</reference>
<gene>
    <name evidence="3" type="ORF">A6302_02070</name>
</gene>
<evidence type="ECO:0000259" key="2">
    <source>
        <dbReference type="Pfam" id="PF09832"/>
    </source>
</evidence>
<evidence type="ECO:0000313" key="3">
    <source>
        <dbReference type="EMBL" id="ODN70582.1"/>
    </source>
</evidence>
<name>A0A1E3H2P1_9HYPH</name>
<proteinExistence type="predicted"/>
<dbReference type="RefSeq" id="WP_069306798.1">
    <property type="nucleotide sequence ID" value="NZ_MCRJ01000045.1"/>
</dbReference>
<dbReference type="InterPro" id="IPR018637">
    <property type="entry name" value="DUF2059"/>
</dbReference>
<sequence>MTFVNTIRGRLGLLAMAAALGLASATLPLAAQEFSESHLEAAREAIEAAHASEQFDRILPVVADQAKALFQRSNPGAVQDIDIVVSEVALELAARRPALQKELEELWAARLSEQELKDITAFYTSPTGQKFGQIMPAIIQDSVRAAGIWRDGLSTEIVTRSREELRKRGHNF</sequence>
<dbReference type="Proteomes" id="UP000094622">
    <property type="component" value="Unassembled WGS sequence"/>
</dbReference>
<feature type="domain" description="DUF2059" evidence="2">
    <location>
        <begin position="99"/>
        <end position="153"/>
    </location>
</feature>
<feature type="signal peptide" evidence="1">
    <location>
        <begin position="1"/>
        <end position="30"/>
    </location>
</feature>
<accession>A0A1E3H2P1</accession>
<comment type="caution">
    <text evidence="3">The sequence shown here is derived from an EMBL/GenBank/DDBJ whole genome shotgun (WGS) entry which is preliminary data.</text>
</comment>
<organism evidence="3 4">
    <name type="scientific">Methylobrevis pamukkalensis</name>
    <dbReference type="NCBI Taxonomy" id="1439726"/>
    <lineage>
        <taxon>Bacteria</taxon>
        <taxon>Pseudomonadati</taxon>
        <taxon>Pseudomonadota</taxon>
        <taxon>Alphaproteobacteria</taxon>
        <taxon>Hyphomicrobiales</taxon>
        <taxon>Pleomorphomonadaceae</taxon>
        <taxon>Methylobrevis</taxon>
    </lineage>
</organism>
<evidence type="ECO:0000313" key="4">
    <source>
        <dbReference type="Proteomes" id="UP000094622"/>
    </source>
</evidence>
<keyword evidence="1" id="KW-0732">Signal</keyword>
<dbReference type="Pfam" id="PF09832">
    <property type="entry name" value="DUF2059"/>
    <property type="match status" value="1"/>
</dbReference>
<protein>
    <recommendedName>
        <fullName evidence="2">DUF2059 domain-containing protein</fullName>
    </recommendedName>
</protein>
<dbReference type="AlphaFoldDB" id="A0A1E3H2P1"/>